<accession>A0AB39C364</accession>
<sequence length="129" mass="14942">MAAKFKLVPAGTFELPILITTVGQEKPTPLKFTFKRMPLTELKDKQDEMVKRVQALDEQYKAQKLSTVEDSVLQYPIMADFVMEIASGWELQHEFNRENLITLFDNYPTAFTAISVGYQAELWRLRQKP</sequence>
<reference evidence="1" key="1">
    <citation type="submission" date="2024-06" db="EMBL/GenBank/DDBJ databases">
        <title>This phage originates from the Bacteriophage catalogue of the Bacteriophage Competence Centre, Department of Microbiology und Biotechnology, Max Rubner-Institut, Kiel, Germany.</title>
        <authorList>
            <person name="Sprotte S."/>
            <person name="Brinks E."/>
            <person name="Hille F."/>
        </authorList>
    </citation>
    <scope>NUCLEOTIDE SEQUENCE</scope>
</reference>
<evidence type="ECO:0008006" key="2">
    <source>
        <dbReference type="Google" id="ProtNLM"/>
    </source>
</evidence>
<organism evidence="1">
    <name type="scientific">Klebsiella phage PMBT64</name>
    <dbReference type="NCBI Taxonomy" id="3229740"/>
    <lineage>
        <taxon>Viruses</taxon>
        <taxon>Duplodnaviria</taxon>
        <taxon>Heunggongvirae</taxon>
        <taxon>Uroviricota</taxon>
        <taxon>Caudoviricetes</taxon>
    </lineage>
</organism>
<proteinExistence type="predicted"/>
<protein>
    <recommendedName>
        <fullName evidence="2">Phage protein</fullName>
    </recommendedName>
</protein>
<dbReference type="EMBL" id="PP926510">
    <property type="protein sequence ID" value="XDJ01091.1"/>
    <property type="molecule type" value="Genomic_DNA"/>
</dbReference>
<dbReference type="Pfam" id="PF08748">
    <property type="entry name" value="Phage_TAC_4"/>
    <property type="match status" value="1"/>
</dbReference>
<evidence type="ECO:0000313" key="1">
    <source>
        <dbReference type="EMBL" id="XDJ01091.1"/>
    </source>
</evidence>
<dbReference type="InterPro" id="IPR014859">
    <property type="entry name" value="Phage_TAC_4"/>
</dbReference>
<name>A0AB39C364_9CAUD</name>